<organism evidence="2 3">
    <name type="scientific">Pleurodeles waltl</name>
    <name type="common">Iberian ribbed newt</name>
    <dbReference type="NCBI Taxonomy" id="8319"/>
    <lineage>
        <taxon>Eukaryota</taxon>
        <taxon>Metazoa</taxon>
        <taxon>Chordata</taxon>
        <taxon>Craniata</taxon>
        <taxon>Vertebrata</taxon>
        <taxon>Euteleostomi</taxon>
        <taxon>Amphibia</taxon>
        <taxon>Batrachia</taxon>
        <taxon>Caudata</taxon>
        <taxon>Salamandroidea</taxon>
        <taxon>Salamandridae</taxon>
        <taxon>Pleurodelinae</taxon>
        <taxon>Pleurodeles</taxon>
    </lineage>
</organism>
<evidence type="ECO:0000313" key="2">
    <source>
        <dbReference type="EMBL" id="KAJ1215389.1"/>
    </source>
</evidence>
<dbReference type="Proteomes" id="UP001066276">
    <property type="component" value="Chromosome 1_1"/>
</dbReference>
<dbReference type="EMBL" id="JANPWB010000001">
    <property type="protein sequence ID" value="KAJ1215389.1"/>
    <property type="molecule type" value="Genomic_DNA"/>
</dbReference>
<evidence type="ECO:0000313" key="3">
    <source>
        <dbReference type="Proteomes" id="UP001066276"/>
    </source>
</evidence>
<dbReference type="AlphaFoldDB" id="A0AAV7WMU8"/>
<protein>
    <submittedName>
        <fullName evidence="2">Uncharacterized protein</fullName>
    </submittedName>
</protein>
<gene>
    <name evidence="2" type="ORF">NDU88_002998</name>
</gene>
<accession>A0AAV7WMU8</accession>
<feature type="region of interest" description="Disordered" evidence="1">
    <location>
        <begin position="1"/>
        <end position="22"/>
    </location>
</feature>
<reference evidence="2" key="1">
    <citation type="journal article" date="2022" name="bioRxiv">
        <title>Sequencing and chromosome-scale assembly of the giantPleurodeles waltlgenome.</title>
        <authorList>
            <person name="Brown T."/>
            <person name="Elewa A."/>
            <person name="Iarovenko S."/>
            <person name="Subramanian E."/>
            <person name="Araus A.J."/>
            <person name="Petzold A."/>
            <person name="Susuki M."/>
            <person name="Suzuki K.-i.T."/>
            <person name="Hayashi T."/>
            <person name="Toyoda A."/>
            <person name="Oliveira C."/>
            <person name="Osipova E."/>
            <person name="Leigh N.D."/>
            <person name="Simon A."/>
            <person name="Yun M.H."/>
        </authorList>
    </citation>
    <scope>NUCLEOTIDE SEQUENCE</scope>
    <source>
        <strain evidence="2">20211129_DDA</strain>
        <tissue evidence="2">Liver</tissue>
    </source>
</reference>
<sequence>MARSGPGPIAARLPRGALRPGGTRRGIEAFPSWQRRAWRCFWAGLELTGGGPWGDDCWRYCCRVLTSGRVRLSAGVLQLVAGDPSGARRLISSLLWVCLPLGVWWNV</sequence>
<proteinExistence type="predicted"/>
<evidence type="ECO:0000256" key="1">
    <source>
        <dbReference type="SAM" id="MobiDB-lite"/>
    </source>
</evidence>
<name>A0AAV7WMU8_PLEWA</name>
<comment type="caution">
    <text evidence="2">The sequence shown here is derived from an EMBL/GenBank/DDBJ whole genome shotgun (WGS) entry which is preliminary data.</text>
</comment>
<keyword evidence="3" id="KW-1185">Reference proteome</keyword>